<dbReference type="EC" id="1.-.-.-" evidence="4"/>
<evidence type="ECO:0000256" key="1">
    <source>
        <dbReference type="ARBA" id="ARBA00006484"/>
    </source>
</evidence>
<dbReference type="PANTHER" id="PTHR44196:SF1">
    <property type="entry name" value="DEHYDROGENASE_REDUCTASE SDR FAMILY MEMBER 7B"/>
    <property type="match status" value="1"/>
</dbReference>
<dbReference type="InterPro" id="IPR036291">
    <property type="entry name" value="NAD(P)-bd_dom_sf"/>
</dbReference>
<feature type="domain" description="Ketoreductase" evidence="3">
    <location>
        <begin position="29"/>
        <end position="215"/>
    </location>
</feature>
<evidence type="ECO:0000256" key="2">
    <source>
        <dbReference type="ARBA" id="ARBA00023002"/>
    </source>
</evidence>
<comment type="similarity">
    <text evidence="1">Belongs to the short-chain dehydrogenases/reductases (SDR) family.</text>
</comment>
<proteinExistence type="inferred from homology"/>
<evidence type="ECO:0000313" key="4">
    <source>
        <dbReference type="EMBL" id="XDI04159.1"/>
    </source>
</evidence>
<dbReference type="PANTHER" id="PTHR44196">
    <property type="entry name" value="DEHYDROGENASE/REDUCTASE SDR FAMILY MEMBER 7B"/>
    <property type="match status" value="1"/>
</dbReference>
<sequence>MSPLAHDDPAAAHAAHAAHAGGSGSLAGRVALITGGSSGIGRAYAQALSAEGAKLVLVGRSEDRLRQVADTLPGETRVVAGDVADYSVSVEAVRVAVDEFGRLDDVLANAGLYIGGDFADTDPGTMEQLVSVNVFGAMATVRAALPRLIEQGSGDVLVTSSVSGHQDIHWEPVYSATKHATQSFVHTLRRQLVGTGVRAGAIGPGVVLNELWGFAEGADGVDQKVGDRTGIRSEDVAEAVLFMLTRPRHVTIRDLVILPTDQEI</sequence>
<organism evidence="4">
    <name type="scientific">Herbiconiux sp. A18JL235</name>
    <dbReference type="NCBI Taxonomy" id="3152363"/>
    <lineage>
        <taxon>Bacteria</taxon>
        <taxon>Bacillati</taxon>
        <taxon>Actinomycetota</taxon>
        <taxon>Actinomycetes</taxon>
        <taxon>Micrococcales</taxon>
        <taxon>Microbacteriaceae</taxon>
        <taxon>Herbiconiux</taxon>
    </lineage>
</organism>
<gene>
    <name evidence="4" type="ORF">ABFY20_12465</name>
</gene>
<dbReference type="RefSeq" id="WP_368496570.1">
    <property type="nucleotide sequence ID" value="NZ_CP162511.1"/>
</dbReference>
<dbReference type="InterPro" id="IPR057326">
    <property type="entry name" value="KR_dom"/>
</dbReference>
<dbReference type="GO" id="GO:0016020">
    <property type="term" value="C:membrane"/>
    <property type="evidence" value="ECO:0007669"/>
    <property type="project" value="TreeGrafter"/>
</dbReference>
<dbReference type="SMART" id="SM00822">
    <property type="entry name" value="PKS_KR"/>
    <property type="match status" value="1"/>
</dbReference>
<protein>
    <submittedName>
        <fullName evidence="4">SDR family oxidoreductase</fullName>
        <ecNumber evidence="4">1.-.-.-</ecNumber>
    </submittedName>
</protein>
<dbReference type="PROSITE" id="PS00061">
    <property type="entry name" value="ADH_SHORT"/>
    <property type="match status" value="1"/>
</dbReference>
<dbReference type="AlphaFoldDB" id="A0AB39BCK7"/>
<dbReference type="Gene3D" id="3.40.50.720">
    <property type="entry name" value="NAD(P)-binding Rossmann-like Domain"/>
    <property type="match status" value="1"/>
</dbReference>
<dbReference type="EMBL" id="CP162511">
    <property type="protein sequence ID" value="XDI04159.1"/>
    <property type="molecule type" value="Genomic_DNA"/>
</dbReference>
<dbReference type="InterPro" id="IPR002347">
    <property type="entry name" value="SDR_fam"/>
</dbReference>
<dbReference type="InterPro" id="IPR020904">
    <property type="entry name" value="Sc_DH/Rdtase_CS"/>
</dbReference>
<name>A0AB39BCK7_9MICO</name>
<dbReference type="PRINTS" id="PR00081">
    <property type="entry name" value="GDHRDH"/>
</dbReference>
<dbReference type="GO" id="GO:0016491">
    <property type="term" value="F:oxidoreductase activity"/>
    <property type="evidence" value="ECO:0007669"/>
    <property type="project" value="UniProtKB-KW"/>
</dbReference>
<accession>A0AB39BCK7</accession>
<evidence type="ECO:0000259" key="3">
    <source>
        <dbReference type="SMART" id="SM00822"/>
    </source>
</evidence>
<reference evidence="4" key="1">
    <citation type="submission" date="2024-05" db="EMBL/GenBank/DDBJ databases">
        <title>Herbiconiux sp. A18JL235.</title>
        <authorList>
            <person name="Zhang G."/>
        </authorList>
    </citation>
    <scope>NUCLEOTIDE SEQUENCE</scope>
    <source>
        <strain evidence="4">A18JL235</strain>
    </source>
</reference>
<dbReference type="SUPFAM" id="SSF51735">
    <property type="entry name" value="NAD(P)-binding Rossmann-fold domains"/>
    <property type="match status" value="1"/>
</dbReference>
<keyword evidence="2 4" id="KW-0560">Oxidoreductase</keyword>
<dbReference type="Pfam" id="PF00106">
    <property type="entry name" value="adh_short"/>
    <property type="match status" value="1"/>
</dbReference>